<accession>A0AA39PCQ8</accession>
<evidence type="ECO:0000313" key="2">
    <source>
        <dbReference type="Proteomes" id="UP001175227"/>
    </source>
</evidence>
<dbReference type="PANTHER" id="PTHR33927:SF5">
    <property type="entry name" value="ENZYME, PUTATIVE (AFU_ORTHOLOGUE AFUA_8G01222)-RELATED"/>
    <property type="match status" value="1"/>
</dbReference>
<keyword evidence="2" id="KW-1185">Reference proteome</keyword>
<protein>
    <submittedName>
        <fullName evidence="1">Uncharacterized protein</fullName>
    </submittedName>
</protein>
<dbReference type="InterPro" id="IPR052979">
    <property type="entry name" value="Adenylate-forming_domain"/>
</dbReference>
<dbReference type="PANTHER" id="PTHR33927">
    <property type="entry name" value="TRANSMEMBRANE PROTEIN"/>
    <property type="match status" value="1"/>
</dbReference>
<organism evidence="1 2">
    <name type="scientific">Armillaria novae-zelandiae</name>
    <dbReference type="NCBI Taxonomy" id="153914"/>
    <lineage>
        <taxon>Eukaryota</taxon>
        <taxon>Fungi</taxon>
        <taxon>Dikarya</taxon>
        <taxon>Basidiomycota</taxon>
        <taxon>Agaricomycotina</taxon>
        <taxon>Agaricomycetes</taxon>
        <taxon>Agaricomycetidae</taxon>
        <taxon>Agaricales</taxon>
        <taxon>Marasmiineae</taxon>
        <taxon>Physalacriaceae</taxon>
        <taxon>Armillaria</taxon>
    </lineage>
</organism>
<proteinExistence type="predicted"/>
<name>A0AA39PCQ8_9AGAR</name>
<dbReference type="AlphaFoldDB" id="A0AA39PCQ8"/>
<reference evidence="1" key="1">
    <citation type="submission" date="2023-06" db="EMBL/GenBank/DDBJ databases">
        <authorList>
            <consortium name="Lawrence Berkeley National Laboratory"/>
            <person name="Ahrendt S."/>
            <person name="Sahu N."/>
            <person name="Indic B."/>
            <person name="Wong-Bajracharya J."/>
            <person name="Merenyi Z."/>
            <person name="Ke H.-M."/>
            <person name="Monk M."/>
            <person name="Kocsube S."/>
            <person name="Drula E."/>
            <person name="Lipzen A."/>
            <person name="Balint B."/>
            <person name="Henrissat B."/>
            <person name="Andreopoulos B."/>
            <person name="Martin F.M."/>
            <person name="Harder C.B."/>
            <person name="Rigling D."/>
            <person name="Ford K.L."/>
            <person name="Foster G.D."/>
            <person name="Pangilinan J."/>
            <person name="Papanicolaou A."/>
            <person name="Barry K."/>
            <person name="LaButti K."/>
            <person name="Viragh M."/>
            <person name="Koriabine M."/>
            <person name="Yan M."/>
            <person name="Riley R."/>
            <person name="Champramary S."/>
            <person name="Plett K.L."/>
            <person name="Tsai I.J."/>
            <person name="Slot J."/>
            <person name="Sipos G."/>
            <person name="Plett J."/>
            <person name="Nagy L.G."/>
            <person name="Grigoriev I.V."/>
        </authorList>
    </citation>
    <scope>NUCLEOTIDE SEQUENCE</scope>
    <source>
        <strain evidence="1">ICMP 16352</strain>
    </source>
</reference>
<evidence type="ECO:0000313" key="1">
    <source>
        <dbReference type="EMBL" id="KAK0481848.1"/>
    </source>
</evidence>
<sequence length="82" mass="9275">MAPNTRATFGDHLVDQILSKSPNALLYDTRKHGKPNMEKLIHHVVDEYQREVVCVISNNSFTQIVYGLRSRGIFTLGAIFNS</sequence>
<gene>
    <name evidence="1" type="ORF">IW261DRAFT_1472750</name>
</gene>
<comment type="caution">
    <text evidence="1">The sequence shown here is derived from an EMBL/GenBank/DDBJ whole genome shotgun (WGS) entry which is preliminary data.</text>
</comment>
<dbReference type="EMBL" id="JAUEPR010000008">
    <property type="protein sequence ID" value="KAK0481848.1"/>
    <property type="molecule type" value="Genomic_DNA"/>
</dbReference>
<dbReference type="Proteomes" id="UP001175227">
    <property type="component" value="Unassembled WGS sequence"/>
</dbReference>